<gene>
    <name evidence="2" type="ORF">M0812_12586</name>
</gene>
<accession>A0AAV7ZNH3</accession>
<dbReference type="GO" id="GO:0008083">
    <property type="term" value="F:growth factor activity"/>
    <property type="evidence" value="ECO:0007669"/>
    <property type="project" value="InterPro"/>
</dbReference>
<dbReference type="InterPro" id="IPR002209">
    <property type="entry name" value="Fibroblast_GF_fam"/>
</dbReference>
<comment type="caution">
    <text evidence="2">The sequence shown here is derived from an EMBL/GenBank/DDBJ whole genome shotgun (WGS) entry which is preliminary data.</text>
</comment>
<dbReference type="Gene3D" id="2.80.10.50">
    <property type="match status" value="6"/>
</dbReference>
<evidence type="ECO:0000313" key="3">
    <source>
        <dbReference type="Proteomes" id="UP001146793"/>
    </source>
</evidence>
<evidence type="ECO:0000313" key="2">
    <source>
        <dbReference type="EMBL" id="KAJ3442835.1"/>
    </source>
</evidence>
<dbReference type="Proteomes" id="UP001146793">
    <property type="component" value="Unassembled WGS sequence"/>
</dbReference>
<reference evidence="2" key="1">
    <citation type="submission" date="2022-08" db="EMBL/GenBank/DDBJ databases">
        <title>Novel sulphate-reducing endosymbionts in the free-living metamonad Anaeramoeba.</title>
        <authorList>
            <person name="Jerlstrom-Hultqvist J."/>
            <person name="Cepicka I."/>
            <person name="Gallot-Lavallee L."/>
            <person name="Salas-Leiva D."/>
            <person name="Curtis B.A."/>
            <person name="Zahonova K."/>
            <person name="Pipaliya S."/>
            <person name="Dacks J."/>
            <person name="Roger A.J."/>
        </authorList>
    </citation>
    <scope>NUCLEOTIDE SEQUENCE</scope>
    <source>
        <strain evidence="2">Busselton2</strain>
    </source>
</reference>
<sequence>MLQDNTLIYLQCSSTNKFLQCFDNGQVDGLGKKNKANTQWKVHSNEKGIRFQNVGFENRWLRIEKDGSLNALGSGGQLTYFEPEEIDSVFFYFTSSFIKQNESKNYCIGILPNGQPKNGEKTGKGNHGQFILKEVKKKKSIQKQQNLLKEGQIIWIKCNSTNKFLQCFDNGQVDGLGNKNKTKTQWNVHSNEKGIRFQNVGFENRWLRIEKDGSLNALGSGGSWTYFEPEEIENYHCFTSSFIKQKESKNYHIGILPNGQPKNGEKTGKGKHGQFILKDIKKKNLLKEGQIIWIKCNSTNKFLQCFDNGQVDGLGKKNKINTQWNVHSNEKGIRFQNVGFENRWLRIEKDGSLNALGSGGSWTYFEPEEIENYHCFTSSFIKQKESKNYHIGILPNGQPKNGEKTGKGKHGQFILKDIKKKNLLKEGQNLLKEGQIIWIKCNSTNKFLQCFDNGQVDGLGKKNKINTQWNVHSNEKGIRFQNVGFENRWLRIEKDGSLNALGSGGSWTYFEPEEIENYHCFTSSFIKQKESKNYHIGILPNGKPKNGEKTGKGNHGQFILKKAKKKLIQKQQNLLKEGQIIWIKCNSTNKFLQCFDNGQVDGLGKKNKINTQWNVHSNEKGIRFQNVGFENRWLRIEKDGSLNALGSGGSWTYFEPEEIENYHCFTSSFIKQKESKNYHIGILPNGQPKNGEKTGKGKHGQFILKDIKKKNLLKEGQNLLKEGQIIWIKCNSTKKFLQCFDNGQVDGLGNKNKINTQWNVHSNEKGIRFQNVGFENRWLRIEKDGSLNALGSGGSWTYFEPEEIENYHCFTSSFIKQNESKNYHIGILPNGKPKNGEKTGKGKHGQFEILPRYK</sequence>
<organism evidence="2 3">
    <name type="scientific">Anaeramoeba flamelloides</name>
    <dbReference type="NCBI Taxonomy" id="1746091"/>
    <lineage>
        <taxon>Eukaryota</taxon>
        <taxon>Metamonada</taxon>
        <taxon>Anaeramoebidae</taxon>
        <taxon>Anaeramoeba</taxon>
    </lineage>
</organism>
<protein>
    <submittedName>
        <fullName evidence="2">Fibroblast growth factor</fullName>
    </submittedName>
</protein>
<dbReference type="SUPFAM" id="SSF50353">
    <property type="entry name" value="Cytokine"/>
    <property type="match status" value="6"/>
</dbReference>
<evidence type="ECO:0000256" key="1">
    <source>
        <dbReference type="ARBA" id="ARBA00007936"/>
    </source>
</evidence>
<proteinExistence type="inferred from homology"/>
<comment type="similarity">
    <text evidence="1">Belongs to the heparin-binding growth factors family.</text>
</comment>
<dbReference type="PANTHER" id="PTHR11486">
    <property type="entry name" value="FIBROBLAST GROWTH FACTOR"/>
    <property type="match status" value="1"/>
</dbReference>
<name>A0AAV7ZNH3_9EUKA</name>
<dbReference type="Pfam" id="PF00167">
    <property type="entry name" value="FGF"/>
    <property type="match status" value="6"/>
</dbReference>
<dbReference type="AlphaFoldDB" id="A0AAV7ZNH3"/>
<dbReference type="EMBL" id="JANTQA010000026">
    <property type="protein sequence ID" value="KAJ3442835.1"/>
    <property type="molecule type" value="Genomic_DNA"/>
</dbReference>
<dbReference type="InterPro" id="IPR008996">
    <property type="entry name" value="IL1/FGF"/>
</dbReference>